<protein>
    <submittedName>
        <fullName evidence="1">Uncharacterized protein</fullName>
    </submittedName>
</protein>
<name>A0A553ZTI6_9BACI</name>
<proteinExistence type="predicted"/>
<evidence type="ECO:0000313" key="1">
    <source>
        <dbReference type="EMBL" id="TSB44787.1"/>
    </source>
</evidence>
<dbReference type="RefSeq" id="WP_143850549.1">
    <property type="nucleotide sequence ID" value="NZ_VLXZ01000019.1"/>
</dbReference>
<evidence type="ECO:0000313" key="2">
    <source>
        <dbReference type="Proteomes" id="UP000318521"/>
    </source>
</evidence>
<accession>A0A553ZTI6</accession>
<gene>
    <name evidence="1" type="ORF">FN960_19480</name>
</gene>
<dbReference type="AlphaFoldDB" id="A0A553ZTI6"/>
<reference evidence="1 2" key="1">
    <citation type="submission" date="2019-07" db="EMBL/GenBank/DDBJ databases">
        <authorList>
            <person name="Park Y.J."/>
            <person name="Jeong S.E."/>
            <person name="Jung H.S."/>
        </authorList>
    </citation>
    <scope>NUCLEOTIDE SEQUENCE [LARGE SCALE GENOMIC DNA]</scope>
    <source>
        <strain evidence="2">P16(2019)</strain>
    </source>
</reference>
<comment type="caution">
    <text evidence="1">The sequence shown here is derived from an EMBL/GenBank/DDBJ whole genome shotgun (WGS) entry which is preliminary data.</text>
</comment>
<dbReference type="OrthoDB" id="2626877at2"/>
<dbReference type="EMBL" id="VLXZ01000019">
    <property type="protein sequence ID" value="TSB44787.1"/>
    <property type="molecule type" value="Genomic_DNA"/>
</dbReference>
<dbReference type="Proteomes" id="UP000318521">
    <property type="component" value="Unassembled WGS sequence"/>
</dbReference>
<organism evidence="1 2">
    <name type="scientific">Alkalicoccobacillus porphyridii</name>
    <dbReference type="NCBI Taxonomy" id="2597270"/>
    <lineage>
        <taxon>Bacteria</taxon>
        <taxon>Bacillati</taxon>
        <taxon>Bacillota</taxon>
        <taxon>Bacilli</taxon>
        <taxon>Bacillales</taxon>
        <taxon>Bacillaceae</taxon>
        <taxon>Alkalicoccobacillus</taxon>
    </lineage>
</organism>
<sequence>MFLYHLYGNKYESLIKMKKVKEQGLHPKLTSMYLGTGGGGDFYPDIMERVRLRSPGAEWINFDVGIVVTLSPYDFKNYLRFPIFTNKIMVFDRDITTKLFSYIEDEYVIDESGIAGTMIEPGTPSKEELVKQYWGSGVTLENYMKNKPFSNTEIMVFERVPKNQLTLISE</sequence>
<keyword evidence="2" id="KW-1185">Reference proteome</keyword>